<comment type="caution">
    <text evidence="16">The sequence shown here is derived from an EMBL/GenBank/DDBJ whole genome shotgun (WGS) entry which is preliminary data.</text>
</comment>
<accession>A0ABQ3C546</accession>
<feature type="chain" id="PRO_5046653066" description="Protein TonB" evidence="14">
    <location>
        <begin position="31"/>
        <end position="353"/>
    </location>
</feature>
<feature type="coiled-coil region" evidence="12">
    <location>
        <begin position="169"/>
        <end position="210"/>
    </location>
</feature>
<dbReference type="InterPro" id="IPR006260">
    <property type="entry name" value="TonB/TolA_C"/>
</dbReference>
<dbReference type="PROSITE" id="PS52015">
    <property type="entry name" value="TONB_CTD"/>
    <property type="match status" value="1"/>
</dbReference>
<evidence type="ECO:0000256" key="12">
    <source>
        <dbReference type="SAM" id="Coils"/>
    </source>
</evidence>
<gene>
    <name evidence="16" type="ORF">GCM10008101_23810</name>
</gene>
<feature type="compositionally biased region" description="Low complexity" evidence="13">
    <location>
        <begin position="249"/>
        <end position="268"/>
    </location>
</feature>
<dbReference type="InterPro" id="IPR051045">
    <property type="entry name" value="TonB-dependent_transducer"/>
</dbReference>
<keyword evidence="12" id="KW-0175">Coiled coil</keyword>
<dbReference type="InterPro" id="IPR037682">
    <property type="entry name" value="TonB_C"/>
</dbReference>
<dbReference type="SUPFAM" id="SSF74653">
    <property type="entry name" value="TolA/TonB C-terminal domain"/>
    <property type="match status" value="1"/>
</dbReference>
<dbReference type="NCBIfam" id="TIGR01352">
    <property type="entry name" value="tonB_Cterm"/>
    <property type="match status" value="1"/>
</dbReference>
<keyword evidence="5" id="KW-1003">Cell membrane</keyword>
<keyword evidence="14" id="KW-0732">Signal</keyword>
<dbReference type="PANTHER" id="PTHR33446:SF8">
    <property type="entry name" value="PROTEIN TONB"/>
    <property type="match status" value="1"/>
</dbReference>
<dbReference type="PANTHER" id="PTHR33446">
    <property type="entry name" value="PROTEIN TONB-RELATED"/>
    <property type="match status" value="1"/>
</dbReference>
<keyword evidence="6" id="KW-0997">Cell inner membrane</keyword>
<evidence type="ECO:0000256" key="1">
    <source>
        <dbReference type="ARBA" id="ARBA00004383"/>
    </source>
</evidence>
<evidence type="ECO:0000256" key="8">
    <source>
        <dbReference type="ARBA" id="ARBA00022737"/>
    </source>
</evidence>
<evidence type="ECO:0000313" key="16">
    <source>
        <dbReference type="EMBL" id="GGZ68739.1"/>
    </source>
</evidence>
<dbReference type="Gene3D" id="3.30.2420.10">
    <property type="entry name" value="TonB"/>
    <property type="match status" value="1"/>
</dbReference>
<evidence type="ECO:0000313" key="17">
    <source>
        <dbReference type="Proteomes" id="UP000643403"/>
    </source>
</evidence>
<evidence type="ECO:0000256" key="7">
    <source>
        <dbReference type="ARBA" id="ARBA00022692"/>
    </source>
</evidence>
<evidence type="ECO:0000256" key="10">
    <source>
        <dbReference type="ARBA" id="ARBA00022989"/>
    </source>
</evidence>
<dbReference type="Pfam" id="PF03544">
    <property type="entry name" value="TonB_C"/>
    <property type="match status" value="1"/>
</dbReference>
<dbReference type="Proteomes" id="UP000643403">
    <property type="component" value="Unassembled WGS sequence"/>
</dbReference>
<feature type="domain" description="TonB C-terminal" evidence="15">
    <location>
        <begin position="267"/>
        <end position="353"/>
    </location>
</feature>
<evidence type="ECO:0000256" key="2">
    <source>
        <dbReference type="ARBA" id="ARBA00006555"/>
    </source>
</evidence>
<evidence type="ECO:0000259" key="15">
    <source>
        <dbReference type="PROSITE" id="PS52015"/>
    </source>
</evidence>
<evidence type="ECO:0000256" key="9">
    <source>
        <dbReference type="ARBA" id="ARBA00022927"/>
    </source>
</evidence>
<evidence type="ECO:0000256" key="6">
    <source>
        <dbReference type="ARBA" id="ARBA00022519"/>
    </source>
</evidence>
<dbReference type="PROSITE" id="PS51257">
    <property type="entry name" value="PROKAR_LIPOPROTEIN"/>
    <property type="match status" value="1"/>
</dbReference>
<keyword evidence="17" id="KW-1185">Reference proteome</keyword>
<keyword evidence="11" id="KW-0472">Membrane</keyword>
<comment type="similarity">
    <text evidence="2">Belongs to the TonB family.</text>
</comment>
<keyword evidence="8" id="KW-0677">Repeat</keyword>
<keyword evidence="9" id="KW-0653">Protein transport</keyword>
<name>A0ABQ3C546_9GAMM</name>
<evidence type="ECO:0000256" key="13">
    <source>
        <dbReference type="SAM" id="MobiDB-lite"/>
    </source>
</evidence>
<evidence type="ECO:0000256" key="14">
    <source>
        <dbReference type="SAM" id="SignalP"/>
    </source>
</evidence>
<proteinExistence type="inferred from homology"/>
<organism evidence="16 17">
    <name type="scientific">Cognatilysobacter xinjiangensis</name>
    <dbReference type="NCBI Taxonomy" id="546892"/>
    <lineage>
        <taxon>Bacteria</taxon>
        <taxon>Pseudomonadati</taxon>
        <taxon>Pseudomonadota</taxon>
        <taxon>Gammaproteobacteria</taxon>
        <taxon>Lysobacterales</taxon>
        <taxon>Lysobacteraceae</taxon>
        <taxon>Cognatilysobacter</taxon>
    </lineage>
</organism>
<evidence type="ECO:0000256" key="5">
    <source>
        <dbReference type="ARBA" id="ARBA00022475"/>
    </source>
</evidence>
<comment type="subcellular location">
    <subcellularLocation>
        <location evidence="1">Cell inner membrane</location>
        <topology evidence="1">Single-pass membrane protein</topology>
        <orientation evidence="1">Periplasmic side</orientation>
    </subcellularLocation>
</comment>
<sequence>MNSDTRVRPMPRVSMLPRVALVLALGGLLAACGKDESATPAADAAATAAKPAATPATVISSSVAAMSADQLREAASKAYNENRLYAPAGDNAVEYYLALRDKAPGDASVASALTDLLPMTVIATEQSVSRDDFAEAQRLTALLEKADPQHPALTRLKTSVTEQQQIAQQRAVQQQLTAEEQAKKQVELEKKRLEDQKKQQELAAKQLADRTAAERVAAERAAADRAAADKAAADRAAAERAAAEREAAQRTAAANTPATPARPAAASANTELRALSTPMPAFPPEALRSAQSGEVQVEFTVAPDGSVSAARVVRANPPRVFDRAAIAGVKRWRFQPVDAPVTTRRTISFNPGT</sequence>
<evidence type="ECO:0000256" key="11">
    <source>
        <dbReference type="ARBA" id="ARBA00023136"/>
    </source>
</evidence>
<reference evidence="17" key="1">
    <citation type="journal article" date="2019" name="Int. J. Syst. Evol. Microbiol.">
        <title>The Global Catalogue of Microorganisms (GCM) 10K type strain sequencing project: providing services to taxonomists for standard genome sequencing and annotation.</title>
        <authorList>
            <consortium name="The Broad Institute Genomics Platform"/>
            <consortium name="The Broad Institute Genome Sequencing Center for Infectious Disease"/>
            <person name="Wu L."/>
            <person name="Ma J."/>
        </authorList>
    </citation>
    <scope>NUCLEOTIDE SEQUENCE [LARGE SCALE GENOMIC DNA]</scope>
    <source>
        <strain evidence="17">KCTC 22558</strain>
    </source>
</reference>
<feature type="compositionally biased region" description="Basic and acidic residues" evidence="13">
    <location>
        <begin position="236"/>
        <end position="248"/>
    </location>
</feature>
<keyword evidence="7" id="KW-0812">Transmembrane</keyword>
<evidence type="ECO:0000256" key="4">
    <source>
        <dbReference type="ARBA" id="ARBA00022448"/>
    </source>
</evidence>
<protein>
    <recommendedName>
        <fullName evidence="3">Protein TonB</fullName>
    </recommendedName>
</protein>
<dbReference type="RefSeq" id="WP_229790801.1">
    <property type="nucleotide sequence ID" value="NZ_BMXY01000003.1"/>
</dbReference>
<keyword evidence="4" id="KW-0813">Transport</keyword>
<feature type="signal peptide" evidence="14">
    <location>
        <begin position="1"/>
        <end position="30"/>
    </location>
</feature>
<feature type="region of interest" description="Disordered" evidence="13">
    <location>
        <begin position="236"/>
        <end position="270"/>
    </location>
</feature>
<evidence type="ECO:0000256" key="3">
    <source>
        <dbReference type="ARBA" id="ARBA00022362"/>
    </source>
</evidence>
<keyword evidence="10" id="KW-1133">Transmembrane helix</keyword>
<dbReference type="EMBL" id="BMXY01000003">
    <property type="protein sequence ID" value="GGZ68739.1"/>
    <property type="molecule type" value="Genomic_DNA"/>
</dbReference>